<dbReference type="InterPro" id="IPR036890">
    <property type="entry name" value="HATPase_C_sf"/>
</dbReference>
<evidence type="ECO:0000256" key="7">
    <source>
        <dbReference type="ARBA" id="ARBA00022840"/>
    </source>
</evidence>
<name>A0ABT9Y4M4_9FIRM</name>
<keyword evidence="11" id="KW-1185">Reference proteome</keyword>
<comment type="catalytic activity">
    <reaction evidence="1">
        <text>ATP + protein L-histidine = ADP + protein N-phospho-L-histidine.</text>
        <dbReference type="EC" id="2.7.13.3"/>
    </reaction>
</comment>
<dbReference type="InterPro" id="IPR000014">
    <property type="entry name" value="PAS"/>
</dbReference>
<sequence>MNSRLRGLCLQFTGLTDKDIEQLEQVEGQLPLWAALVDTDLFIDAPLSSGNDSIVLAWACENKKKSLYRKSVVGEIATAGHEPAVYQALFADARVVDTRGVSQEGVPISQTVTPIKNRAGKNIGVLIMEKDISRELRQQKQVLFLTQTADHLSQTLMSLTTTGCGWDEWLGSGIFVLDPLGQITYANKQAMTLGENLWQKKEVMGENLREFLKYASLQDMVTALKTPQNFQYAAASFLLRAHPLVAHSDLSGCVVSIQDITELRRKEKQLDMQSIMIAEINHRVKNTLQNVISLLHMQIRRTKEKGVREEFLSCINRILAIAKVYEVFTYQSRDLVNLRELAAYIMEKIIESSTLPQNTMRGTVDGPEVFIHARQAVPVALVLNELISNAVKHGFCGQEKAAQINICLGKNGDLAHIKVRNSGKLLTAVPAVPAGRRESLGLYLVRLFVCEQLKGSFSLYNKDECVVADISFPLWGLSSAEGENTDEIVVHFGG</sequence>
<evidence type="ECO:0000313" key="10">
    <source>
        <dbReference type="EMBL" id="MDQ0202588.1"/>
    </source>
</evidence>
<dbReference type="InterPro" id="IPR011495">
    <property type="entry name" value="Sig_transdc_His_kin_sub2_dim/P"/>
</dbReference>
<dbReference type="CDD" id="cd00130">
    <property type="entry name" value="PAS"/>
    <property type="match status" value="1"/>
</dbReference>
<evidence type="ECO:0000256" key="2">
    <source>
        <dbReference type="ARBA" id="ARBA00012438"/>
    </source>
</evidence>
<dbReference type="Gene3D" id="3.30.450.20">
    <property type="entry name" value="PAS domain"/>
    <property type="match status" value="1"/>
</dbReference>
<dbReference type="RefSeq" id="WP_307222475.1">
    <property type="nucleotide sequence ID" value="NZ_CP116940.1"/>
</dbReference>
<dbReference type="Proteomes" id="UP001239167">
    <property type="component" value="Unassembled WGS sequence"/>
</dbReference>
<keyword evidence="7" id="KW-0067">ATP-binding</keyword>
<evidence type="ECO:0000313" key="11">
    <source>
        <dbReference type="Proteomes" id="UP001239167"/>
    </source>
</evidence>
<dbReference type="EMBL" id="JAUSUE010000001">
    <property type="protein sequence ID" value="MDQ0202588.1"/>
    <property type="molecule type" value="Genomic_DNA"/>
</dbReference>
<keyword evidence="4" id="KW-0808">Transferase</keyword>
<keyword evidence="6 10" id="KW-0418">Kinase</keyword>
<comment type="caution">
    <text evidence="10">The sequence shown here is derived from an EMBL/GenBank/DDBJ whole genome shotgun (WGS) entry which is preliminary data.</text>
</comment>
<dbReference type="Gene3D" id="3.30.450.280">
    <property type="entry name" value="GAF domain"/>
    <property type="match status" value="1"/>
</dbReference>
<dbReference type="InterPro" id="IPR035965">
    <property type="entry name" value="PAS-like_dom_sf"/>
</dbReference>
<dbReference type="EC" id="2.7.13.3" evidence="2"/>
<dbReference type="Pfam" id="PF12282">
    <property type="entry name" value="GAF_PdtaS"/>
    <property type="match status" value="1"/>
</dbReference>
<dbReference type="SUPFAM" id="SSF55785">
    <property type="entry name" value="PYP-like sensor domain (PAS domain)"/>
    <property type="match status" value="1"/>
</dbReference>
<evidence type="ECO:0000256" key="3">
    <source>
        <dbReference type="ARBA" id="ARBA00022553"/>
    </source>
</evidence>
<feature type="domain" description="Histidine kinase PdtaS GAF" evidence="9">
    <location>
        <begin position="5"/>
        <end position="149"/>
    </location>
</feature>
<dbReference type="GO" id="GO:0016301">
    <property type="term" value="F:kinase activity"/>
    <property type="evidence" value="ECO:0007669"/>
    <property type="project" value="UniProtKB-KW"/>
</dbReference>
<dbReference type="InterPro" id="IPR022066">
    <property type="entry name" value="PdtaS_GAF"/>
</dbReference>
<reference evidence="10 11" key="1">
    <citation type="submission" date="2023-07" db="EMBL/GenBank/DDBJ databases">
        <title>Genomic Encyclopedia of Type Strains, Phase IV (KMG-IV): sequencing the most valuable type-strain genomes for metagenomic binning, comparative biology and taxonomic classification.</title>
        <authorList>
            <person name="Goeker M."/>
        </authorList>
    </citation>
    <scope>NUCLEOTIDE SEQUENCE [LARGE SCALE GENOMIC DNA]</scope>
    <source>
        <strain evidence="10 11">DSM 16980</strain>
    </source>
</reference>
<dbReference type="SUPFAM" id="SSF55874">
    <property type="entry name" value="ATPase domain of HSP90 chaperone/DNA topoisomerase II/histidine kinase"/>
    <property type="match status" value="1"/>
</dbReference>
<protein>
    <recommendedName>
        <fullName evidence="2">histidine kinase</fullName>
        <ecNumber evidence="2">2.7.13.3</ecNumber>
    </recommendedName>
</protein>
<accession>A0ABT9Y4M4</accession>
<evidence type="ECO:0000259" key="8">
    <source>
        <dbReference type="Pfam" id="PF07568"/>
    </source>
</evidence>
<evidence type="ECO:0000256" key="4">
    <source>
        <dbReference type="ARBA" id="ARBA00022679"/>
    </source>
</evidence>
<dbReference type="PANTHER" id="PTHR41523:SF8">
    <property type="entry name" value="ETHYLENE RESPONSE SENSOR PROTEIN"/>
    <property type="match status" value="1"/>
</dbReference>
<evidence type="ECO:0000256" key="6">
    <source>
        <dbReference type="ARBA" id="ARBA00022777"/>
    </source>
</evidence>
<feature type="domain" description="Signal transduction histidine kinase subgroup 2 dimerisation and phosphoacceptor" evidence="8">
    <location>
        <begin position="279"/>
        <end position="352"/>
    </location>
</feature>
<evidence type="ECO:0000256" key="5">
    <source>
        <dbReference type="ARBA" id="ARBA00022741"/>
    </source>
</evidence>
<organism evidence="10 11">
    <name type="scientific">Pectinatus haikarae</name>
    <dbReference type="NCBI Taxonomy" id="349096"/>
    <lineage>
        <taxon>Bacteria</taxon>
        <taxon>Bacillati</taxon>
        <taxon>Bacillota</taxon>
        <taxon>Negativicutes</taxon>
        <taxon>Selenomonadales</taxon>
        <taxon>Selenomonadaceae</taxon>
        <taxon>Pectinatus</taxon>
    </lineage>
</organism>
<dbReference type="PANTHER" id="PTHR41523">
    <property type="entry name" value="TWO-COMPONENT SYSTEM SENSOR PROTEIN"/>
    <property type="match status" value="1"/>
</dbReference>
<dbReference type="Pfam" id="PF07568">
    <property type="entry name" value="HisKA_2"/>
    <property type="match status" value="1"/>
</dbReference>
<gene>
    <name evidence="10" type="ORF">J2S01_000273</name>
</gene>
<evidence type="ECO:0000259" key="9">
    <source>
        <dbReference type="Pfam" id="PF12282"/>
    </source>
</evidence>
<evidence type="ECO:0000256" key="1">
    <source>
        <dbReference type="ARBA" id="ARBA00000085"/>
    </source>
</evidence>
<dbReference type="InterPro" id="IPR038424">
    <property type="entry name" value="H_kinase_PdtaS_GAF_sf"/>
</dbReference>
<keyword evidence="5" id="KW-0547">Nucleotide-binding</keyword>
<dbReference type="Gene3D" id="3.30.565.10">
    <property type="entry name" value="Histidine kinase-like ATPase, C-terminal domain"/>
    <property type="match status" value="1"/>
</dbReference>
<proteinExistence type="predicted"/>
<keyword evidence="3" id="KW-0597">Phosphoprotein</keyword>